<gene>
    <name evidence="1" type="ORF">OESDEN_14309</name>
</gene>
<accession>A0A0B1SLY5</accession>
<dbReference type="AlphaFoldDB" id="A0A0B1SLY5"/>
<organism evidence="1 2">
    <name type="scientific">Oesophagostomum dentatum</name>
    <name type="common">Nodular worm</name>
    <dbReference type="NCBI Taxonomy" id="61180"/>
    <lineage>
        <taxon>Eukaryota</taxon>
        <taxon>Metazoa</taxon>
        <taxon>Ecdysozoa</taxon>
        <taxon>Nematoda</taxon>
        <taxon>Chromadorea</taxon>
        <taxon>Rhabditida</taxon>
        <taxon>Rhabditina</taxon>
        <taxon>Rhabditomorpha</taxon>
        <taxon>Strongyloidea</taxon>
        <taxon>Strongylidae</taxon>
        <taxon>Oesophagostomum</taxon>
    </lineage>
</organism>
<keyword evidence="2" id="KW-1185">Reference proteome</keyword>
<reference evidence="1 2" key="1">
    <citation type="submission" date="2014-03" db="EMBL/GenBank/DDBJ databases">
        <title>Draft genome of the hookworm Oesophagostomum dentatum.</title>
        <authorList>
            <person name="Mitreva M."/>
        </authorList>
    </citation>
    <scope>NUCLEOTIDE SEQUENCE [LARGE SCALE GENOMIC DNA]</scope>
    <source>
        <strain evidence="1 2">OD-Hann</strain>
    </source>
</reference>
<dbReference type="Proteomes" id="UP000053660">
    <property type="component" value="Unassembled WGS sequence"/>
</dbReference>
<dbReference type="EMBL" id="KN562027">
    <property type="protein sequence ID" value="KHJ85954.1"/>
    <property type="molecule type" value="Genomic_DNA"/>
</dbReference>
<name>A0A0B1SLY5_OESDE</name>
<sequence>MPTSPLLLTTKRLLLVYETGEVCLRVTFAVTIINLNINGTQNRLPFDLTSSKISGYCAKQAKGDALLTATSVHEDREKVMKFYFGTQRFSDDTVTFESDNSSIIITAPLAQKYVCKDRINITLHCSGFNDLIAEFSPDIDVQPYGPKSNFYLCERTRKRTLAESFEHKATVFSGVVLGLTSVSAMIGHMIRRHFVPERKQMYENLGVQ</sequence>
<proteinExistence type="predicted"/>
<evidence type="ECO:0000313" key="2">
    <source>
        <dbReference type="Proteomes" id="UP000053660"/>
    </source>
</evidence>
<protein>
    <submittedName>
        <fullName evidence="1">Uncharacterized protein</fullName>
    </submittedName>
</protein>
<evidence type="ECO:0000313" key="1">
    <source>
        <dbReference type="EMBL" id="KHJ85954.1"/>
    </source>
</evidence>
<dbReference type="OrthoDB" id="5912629at2759"/>